<dbReference type="Pfam" id="PF22976">
    <property type="entry name" value="RRM_10"/>
    <property type="match status" value="1"/>
</dbReference>
<feature type="region of interest" description="Disordered" evidence="5">
    <location>
        <begin position="213"/>
        <end position="243"/>
    </location>
</feature>
<dbReference type="GO" id="GO:0005634">
    <property type="term" value="C:nucleus"/>
    <property type="evidence" value="ECO:0007669"/>
    <property type="project" value="InterPro"/>
</dbReference>
<keyword evidence="2" id="KW-0677">Repeat</keyword>
<accession>A0AA39LEK6</accession>
<dbReference type="CDD" id="cd12421">
    <property type="entry name" value="RRM1_PTBP1_hnRNPL_like"/>
    <property type="match status" value="1"/>
</dbReference>
<keyword evidence="8" id="KW-1185">Reference proteome</keyword>
<evidence type="ECO:0000256" key="5">
    <source>
        <dbReference type="SAM" id="MobiDB-lite"/>
    </source>
</evidence>
<dbReference type="PROSITE" id="PS50102">
    <property type="entry name" value="RRM"/>
    <property type="match status" value="4"/>
</dbReference>
<dbReference type="SMART" id="SM00360">
    <property type="entry name" value="RRM"/>
    <property type="match status" value="4"/>
</dbReference>
<name>A0AA39LEK6_9BILA</name>
<reference evidence="7" key="1">
    <citation type="submission" date="2023-06" db="EMBL/GenBank/DDBJ databases">
        <title>Genomic analysis of the entomopathogenic nematode Steinernema hermaphroditum.</title>
        <authorList>
            <person name="Schwarz E.M."/>
            <person name="Heppert J.K."/>
            <person name="Baniya A."/>
            <person name="Schwartz H.T."/>
            <person name="Tan C.-H."/>
            <person name="Antoshechkin I."/>
            <person name="Sternberg P.W."/>
            <person name="Goodrich-Blair H."/>
            <person name="Dillman A.R."/>
        </authorList>
    </citation>
    <scope>NUCLEOTIDE SEQUENCE</scope>
    <source>
        <strain evidence="7">PS9179</strain>
        <tissue evidence="7">Whole animal</tissue>
    </source>
</reference>
<feature type="compositionally biased region" description="Polar residues" evidence="5">
    <location>
        <begin position="523"/>
        <end position="533"/>
    </location>
</feature>
<dbReference type="InterPro" id="IPR021790">
    <property type="entry name" value="PTBP1-like_RRM2"/>
</dbReference>
<evidence type="ECO:0000313" key="8">
    <source>
        <dbReference type="Proteomes" id="UP001175271"/>
    </source>
</evidence>
<evidence type="ECO:0000256" key="2">
    <source>
        <dbReference type="ARBA" id="ARBA00022737"/>
    </source>
</evidence>
<gene>
    <name evidence="7" type="ORF">QR680_000603</name>
</gene>
<evidence type="ECO:0000256" key="4">
    <source>
        <dbReference type="PROSITE-ProRule" id="PRU00176"/>
    </source>
</evidence>
<dbReference type="CDD" id="cd12425">
    <property type="entry name" value="RRM4_PTBP1_like"/>
    <property type="match status" value="1"/>
</dbReference>
<dbReference type="Gene3D" id="3.30.70.330">
    <property type="match status" value="4"/>
</dbReference>
<feature type="region of interest" description="Disordered" evidence="5">
    <location>
        <begin position="509"/>
        <end position="533"/>
    </location>
</feature>
<dbReference type="AlphaFoldDB" id="A0AA39LEK6"/>
<dbReference type="EMBL" id="JAUCMV010000005">
    <property type="protein sequence ID" value="KAK0394174.1"/>
    <property type="molecule type" value="Genomic_DNA"/>
</dbReference>
<feature type="region of interest" description="Disordered" evidence="5">
    <location>
        <begin position="359"/>
        <end position="407"/>
    </location>
</feature>
<feature type="compositionally biased region" description="Low complexity" evidence="5">
    <location>
        <begin position="359"/>
        <end position="371"/>
    </location>
</feature>
<dbReference type="CDD" id="cd12693">
    <property type="entry name" value="RRM2_PTBP1_like"/>
    <property type="match status" value="1"/>
</dbReference>
<dbReference type="GO" id="GO:0003723">
    <property type="term" value="F:RNA binding"/>
    <property type="evidence" value="ECO:0007669"/>
    <property type="project" value="UniProtKB-UniRule"/>
</dbReference>
<dbReference type="CDD" id="cd12423">
    <property type="entry name" value="RRM3_PTBP1_like"/>
    <property type="match status" value="1"/>
</dbReference>
<dbReference type="Proteomes" id="UP001175271">
    <property type="component" value="Unassembled WGS sequence"/>
</dbReference>
<dbReference type="FunFam" id="3.30.70.330:FF:000341">
    <property type="entry name" value="Hephaestus, isoform C"/>
    <property type="match status" value="1"/>
</dbReference>
<feature type="domain" description="RRM" evidence="6">
    <location>
        <begin position="140"/>
        <end position="214"/>
    </location>
</feature>
<dbReference type="Pfam" id="PF11835">
    <property type="entry name" value="RRM_8"/>
    <property type="match status" value="1"/>
</dbReference>
<sequence length="933" mass="99568">MPDYNGYKVNLSVHRGCRTWLIYCPNPKYSRGPNDLLPIANGGILVMTADTDAKKAKLDSSVGAVSAAGAPPPPCFAPSATIVPSSQTQSSSATIFPHIPSGQLMATLTAGAAAIPNLNGLTDPSQITATNVAVPAPKSKVVHLRNIPSDFTDLELLQFCLPFGNIVNYLLLKGKNQAFVEYGLLDEAQRIVIATEAYPVAIRGRTMFVQYSTHQELKTDRSPPSQPPATAVDEPSPLSSSPPTLLAKHNNIQPFLLLRGDSVFDQAALHRRGSDSISSFPWIITPLTSAVFPITGITILPSNISSGAVLGAKRTRLTSAVGIDLEQLEAKRRALVAVATAATAATVAAASTQVAPVAATSSQPSPLQPAEEPQPPPPVSSGLPRLQPSSPTTSATTPQTPAHFSTPSQTQLFMAASPVRPLCGVPTTSSTVGGGEQNGTATAHNNRTTIGPAHHYADVYQQHSLFVMDQMRAAAAVGMLPPHTAQPQHIHDMQQVAQNQTNLLVLSNGGSSTGNGTSGVTSASQLDISGSGTQQQPNAVLRVIIENMICPVTLDLLHSIFSRFGKVLRIITFNKNNTFQALIQLSEANAAQHARDTLNGHQVYSGCCTLRIDYSKLATLNVKYNNDKSRDYTNPNLPSGELTLEQQLSLVTAAAAGQLPASLGSIVPSPFAFPFGAPPAAQYAVPQHTIQANDAALSGAALGPLLSTSATANAANHAALNVAAGLRFPPVSAILTISPVILVSNLDETKVTPDALFTLFGVYGDVQRVKILFNKKDNALIQYAEPQQAQLAIQHLDKIRWHEKTVRVAPSKHTNVQMPKEGQPDAGLTRDYSQSPLHRFKKPGSKNYMNIYPPSCTLHLSNIPPNITEEFLMQAFEEREFAVKGFKFFPKDHKMALVQLEDVETAINALIEMHNFKLAENAHLRVSFSKSGI</sequence>
<protein>
    <recommendedName>
        <fullName evidence="6">RRM domain-containing protein</fullName>
    </recommendedName>
</protein>
<dbReference type="InterPro" id="IPR012677">
    <property type="entry name" value="Nucleotide-bd_a/b_plait_sf"/>
</dbReference>
<feature type="domain" description="RRM" evidence="6">
    <location>
        <begin position="856"/>
        <end position="931"/>
    </location>
</feature>
<feature type="compositionally biased region" description="Low complexity" evidence="5">
    <location>
        <begin position="380"/>
        <end position="402"/>
    </location>
</feature>
<evidence type="ECO:0000313" key="7">
    <source>
        <dbReference type="EMBL" id="KAK0394174.1"/>
    </source>
</evidence>
<dbReference type="NCBIfam" id="TIGR01649">
    <property type="entry name" value="hnRNP-L_PTB"/>
    <property type="match status" value="1"/>
</dbReference>
<dbReference type="InterPro" id="IPR000504">
    <property type="entry name" value="RRM_dom"/>
</dbReference>
<comment type="caution">
    <text evidence="7">The sequence shown here is derived from an EMBL/GenBank/DDBJ whole genome shotgun (WGS) entry which is preliminary data.</text>
</comment>
<keyword evidence="1" id="KW-0597">Phosphoprotein</keyword>
<dbReference type="InterPro" id="IPR035979">
    <property type="entry name" value="RBD_domain_sf"/>
</dbReference>
<feature type="domain" description="RRM" evidence="6">
    <location>
        <begin position="541"/>
        <end position="617"/>
    </location>
</feature>
<dbReference type="InterPro" id="IPR055204">
    <property type="entry name" value="HNRNPL_RRM"/>
</dbReference>
<evidence type="ECO:0000259" key="6">
    <source>
        <dbReference type="PROSITE" id="PS50102"/>
    </source>
</evidence>
<dbReference type="SUPFAM" id="SSF54928">
    <property type="entry name" value="RNA-binding domain, RBD"/>
    <property type="match status" value="3"/>
</dbReference>
<keyword evidence="3 4" id="KW-0694">RNA-binding</keyword>
<dbReference type="GO" id="GO:0006397">
    <property type="term" value="P:mRNA processing"/>
    <property type="evidence" value="ECO:0007669"/>
    <property type="project" value="InterPro"/>
</dbReference>
<dbReference type="InterPro" id="IPR006536">
    <property type="entry name" value="HnRNP-L/PTB"/>
</dbReference>
<evidence type="ECO:0000256" key="1">
    <source>
        <dbReference type="ARBA" id="ARBA00022553"/>
    </source>
</evidence>
<proteinExistence type="predicted"/>
<dbReference type="PANTHER" id="PTHR15592">
    <property type="entry name" value="MATRIN 3/NUCLEAR PROTEIN 220-RELATED"/>
    <property type="match status" value="1"/>
</dbReference>
<evidence type="ECO:0000256" key="3">
    <source>
        <dbReference type="ARBA" id="ARBA00022884"/>
    </source>
</evidence>
<feature type="domain" description="RRM" evidence="6">
    <location>
        <begin position="739"/>
        <end position="813"/>
    </location>
</feature>
<dbReference type="Pfam" id="PF13893">
    <property type="entry name" value="RRM_5"/>
    <property type="match status" value="1"/>
</dbReference>
<organism evidence="7 8">
    <name type="scientific">Steinernema hermaphroditum</name>
    <dbReference type="NCBI Taxonomy" id="289476"/>
    <lineage>
        <taxon>Eukaryota</taxon>
        <taxon>Metazoa</taxon>
        <taxon>Ecdysozoa</taxon>
        <taxon>Nematoda</taxon>
        <taxon>Chromadorea</taxon>
        <taxon>Rhabditida</taxon>
        <taxon>Tylenchina</taxon>
        <taxon>Panagrolaimomorpha</taxon>
        <taxon>Strongyloidoidea</taxon>
        <taxon>Steinernematidae</taxon>
        <taxon>Steinernema</taxon>
    </lineage>
</organism>